<comment type="caution">
    <text evidence="12">The sequence shown here is derived from an EMBL/GenBank/DDBJ whole genome shotgun (WGS) entry which is preliminary data.</text>
</comment>
<dbReference type="Proteomes" id="UP000294958">
    <property type="component" value="Unassembled WGS sequence"/>
</dbReference>
<dbReference type="HOGENOM" id="CLU_879623_0_0_5"/>
<dbReference type="PATRIC" id="fig|69279.3.peg.1009"/>
<dbReference type="AlphaFoldDB" id="A0A011UUG5"/>
<evidence type="ECO:0000256" key="10">
    <source>
        <dbReference type="ARBA" id="ARBA00025044"/>
    </source>
</evidence>
<protein>
    <recommendedName>
        <fullName evidence="4">Flagellar motor switch protein FliM</fullName>
    </recommendedName>
</protein>
<comment type="similarity">
    <text evidence="3">Belongs to the FliM family.</text>
</comment>
<dbReference type="RefSeq" id="WP_035024203.1">
    <property type="nucleotide sequence ID" value="NZ_KK073880.1"/>
</dbReference>
<gene>
    <name evidence="12" type="ORF">BG36_20355</name>
    <name evidence="13" type="ORF">DES43_1159</name>
</gene>
<dbReference type="eggNOG" id="COG1868">
    <property type="taxonomic scope" value="Bacteria"/>
</dbReference>
<dbReference type="GO" id="GO:0009425">
    <property type="term" value="C:bacterial-type flagellum basal body"/>
    <property type="evidence" value="ECO:0007669"/>
    <property type="project" value="UniProtKB-SubCell"/>
</dbReference>
<keyword evidence="15" id="KW-1185">Reference proteome</keyword>
<evidence type="ECO:0000313" key="12">
    <source>
        <dbReference type="EMBL" id="EXL09498.1"/>
    </source>
</evidence>
<dbReference type="InterPro" id="IPR001543">
    <property type="entry name" value="FliN-like_C"/>
</dbReference>
<dbReference type="PANTHER" id="PTHR30034:SF6">
    <property type="entry name" value="YOP PROTEINS TRANSLOCATION PROTEIN Q"/>
    <property type="match status" value="1"/>
</dbReference>
<evidence type="ECO:0000256" key="3">
    <source>
        <dbReference type="ARBA" id="ARBA00011049"/>
    </source>
</evidence>
<evidence type="ECO:0000313" key="13">
    <source>
        <dbReference type="EMBL" id="TDR34241.1"/>
    </source>
</evidence>
<dbReference type="Gene3D" id="3.40.1550.10">
    <property type="entry name" value="CheC-like"/>
    <property type="match status" value="1"/>
</dbReference>
<evidence type="ECO:0000256" key="9">
    <source>
        <dbReference type="ARBA" id="ARBA00023143"/>
    </source>
</evidence>
<evidence type="ECO:0000256" key="8">
    <source>
        <dbReference type="ARBA" id="ARBA00023136"/>
    </source>
</evidence>
<sequence>MSSPASPAGTRSLIMERLLGDSGDAGQVIGAGRSMAERALPLLMKRLAEEIGAPVRVDLQGVEIIRVAEARSLAGDSFAMTIVASTISSDAMTLVMDAAAVSVMVCTLFGGDPDGPVSTIERDFSPVEIDVATLVFQEFADVLNGSGRRSLDLRLPVQRAMAGLEAKRHVLRDGPAVRIVFALSTATERGTVAITIPQRVILARNGADADAEDTSRWQTHFSQEVKRSTISLTATMPLAKMSLGQLAGLRAGDVIELGDMAQNHARLGVRDRTLFVCELGKLGKHYTVRIRQPHDEAQDFMDGLAPG</sequence>
<evidence type="ECO:0000256" key="1">
    <source>
        <dbReference type="ARBA" id="ARBA00004117"/>
    </source>
</evidence>
<dbReference type="EMBL" id="SNZF01000015">
    <property type="protein sequence ID" value="TDR34241.1"/>
    <property type="molecule type" value="Genomic_DNA"/>
</dbReference>
<keyword evidence="12" id="KW-0969">Cilium</keyword>
<evidence type="ECO:0000313" key="14">
    <source>
        <dbReference type="Proteomes" id="UP000019849"/>
    </source>
</evidence>
<dbReference type="STRING" id="69279.BG36_20355"/>
<evidence type="ECO:0000256" key="2">
    <source>
        <dbReference type="ARBA" id="ARBA00004202"/>
    </source>
</evidence>
<keyword evidence="9" id="KW-0975">Bacterial flagellum</keyword>
<dbReference type="EMBL" id="JENY01000006">
    <property type="protein sequence ID" value="EXL09498.1"/>
    <property type="molecule type" value="Genomic_DNA"/>
</dbReference>
<comment type="subcellular location">
    <subcellularLocation>
        <location evidence="1">Bacterial flagellum basal body</location>
    </subcellularLocation>
    <subcellularLocation>
        <location evidence="2">Cell membrane</location>
        <topology evidence="2">Peripheral membrane protein</topology>
    </subcellularLocation>
</comment>
<evidence type="ECO:0000259" key="11">
    <source>
        <dbReference type="Pfam" id="PF01052"/>
    </source>
</evidence>
<dbReference type="GO" id="GO:0050918">
    <property type="term" value="P:positive chemotaxis"/>
    <property type="evidence" value="ECO:0007669"/>
    <property type="project" value="TreeGrafter"/>
</dbReference>
<keyword evidence="6" id="KW-0145">Chemotaxis</keyword>
<dbReference type="Proteomes" id="UP000019849">
    <property type="component" value="Unassembled WGS sequence"/>
</dbReference>
<keyword evidence="12" id="KW-0282">Flagellum</keyword>
<dbReference type="SUPFAM" id="SSF101801">
    <property type="entry name" value="Surface presentation of antigens (SPOA)"/>
    <property type="match status" value="1"/>
</dbReference>
<organism evidence="12 14">
    <name type="scientific">Aquamicrobium defluvii</name>
    <dbReference type="NCBI Taxonomy" id="69279"/>
    <lineage>
        <taxon>Bacteria</taxon>
        <taxon>Pseudomonadati</taxon>
        <taxon>Pseudomonadota</taxon>
        <taxon>Alphaproteobacteria</taxon>
        <taxon>Hyphomicrobiales</taxon>
        <taxon>Phyllobacteriaceae</taxon>
        <taxon>Aquamicrobium</taxon>
    </lineage>
</organism>
<keyword evidence="5" id="KW-1003">Cell membrane</keyword>
<dbReference type="OrthoDB" id="8273530at2"/>
<evidence type="ECO:0000256" key="5">
    <source>
        <dbReference type="ARBA" id="ARBA00022475"/>
    </source>
</evidence>
<dbReference type="GO" id="GO:0005886">
    <property type="term" value="C:plasma membrane"/>
    <property type="evidence" value="ECO:0007669"/>
    <property type="project" value="UniProtKB-SubCell"/>
</dbReference>
<comment type="function">
    <text evidence="10">FliM is one of three proteins (FliG, FliN, FliM) that forms the rotor-mounted switch complex (C ring), located at the base of the basal body. This complex interacts with the CheY and CheZ chemotaxis proteins, in addition to contacting components of the motor that determine the direction of flagellar rotation.</text>
</comment>
<evidence type="ECO:0000256" key="6">
    <source>
        <dbReference type="ARBA" id="ARBA00022500"/>
    </source>
</evidence>
<evidence type="ECO:0000256" key="7">
    <source>
        <dbReference type="ARBA" id="ARBA00022779"/>
    </source>
</evidence>
<dbReference type="InterPro" id="IPR036429">
    <property type="entry name" value="SpoA-like_sf"/>
</dbReference>
<accession>A0A011UUG5</accession>
<name>A0A011UUG5_9HYPH</name>
<proteinExistence type="inferred from homology"/>
<dbReference type="PANTHER" id="PTHR30034">
    <property type="entry name" value="FLAGELLAR MOTOR SWITCH PROTEIN FLIM"/>
    <property type="match status" value="1"/>
</dbReference>
<reference evidence="13 15" key="2">
    <citation type="submission" date="2019-03" db="EMBL/GenBank/DDBJ databases">
        <title>Genomic Encyclopedia of Type Strains, Phase IV (KMG-IV): sequencing the most valuable type-strain genomes for metagenomic binning, comparative biology and taxonomic classification.</title>
        <authorList>
            <person name="Goeker M."/>
        </authorList>
    </citation>
    <scope>NUCLEOTIDE SEQUENCE [LARGE SCALE GENOMIC DNA]</scope>
    <source>
        <strain evidence="13 15">DSM 11603</strain>
    </source>
</reference>
<keyword evidence="7" id="KW-0283">Flagellar rotation</keyword>
<dbReference type="InterPro" id="IPR028976">
    <property type="entry name" value="CheC-like_sf"/>
</dbReference>
<feature type="domain" description="Flagellar motor switch protein FliN-like C-terminal" evidence="11">
    <location>
        <begin position="224"/>
        <end position="293"/>
    </location>
</feature>
<keyword evidence="8" id="KW-0472">Membrane</keyword>
<reference evidence="12 14" key="1">
    <citation type="submission" date="2014-02" db="EMBL/GenBank/DDBJ databases">
        <title>Aquamicrobium defluvii Genome sequencing.</title>
        <authorList>
            <person name="Wang X."/>
        </authorList>
    </citation>
    <scope>NUCLEOTIDE SEQUENCE [LARGE SCALE GENOMIC DNA]</scope>
    <source>
        <strain evidence="12 14">W13Z1</strain>
    </source>
</reference>
<evidence type="ECO:0000313" key="15">
    <source>
        <dbReference type="Proteomes" id="UP000294958"/>
    </source>
</evidence>
<dbReference type="GO" id="GO:0071978">
    <property type="term" value="P:bacterial-type flagellum-dependent swarming motility"/>
    <property type="evidence" value="ECO:0007669"/>
    <property type="project" value="TreeGrafter"/>
</dbReference>
<dbReference type="Gene3D" id="2.30.330.10">
    <property type="entry name" value="SpoA-like"/>
    <property type="match status" value="1"/>
</dbReference>
<evidence type="ECO:0000256" key="4">
    <source>
        <dbReference type="ARBA" id="ARBA00021898"/>
    </source>
</evidence>
<keyword evidence="12" id="KW-0966">Cell projection</keyword>
<dbReference type="Pfam" id="PF01052">
    <property type="entry name" value="FliMN_C"/>
    <property type="match status" value="1"/>
</dbReference>